<reference evidence="2 3" key="1">
    <citation type="submission" date="2017-08" db="EMBL/GenBank/DDBJ databases">
        <title>Substantial Increase in Enzyme Production by Combined Drug-Resistance Mutations in Paenibacillus agaridevorans.</title>
        <authorList>
            <person name="Tanaka Y."/>
            <person name="Funane K."/>
            <person name="Hosaka T."/>
            <person name="Shiwa Y."/>
            <person name="Fujita N."/>
            <person name="Miyazaki T."/>
            <person name="Yoshikawa H."/>
            <person name="Murakami K."/>
            <person name="Kasahara K."/>
            <person name="Inaoka T."/>
            <person name="Hiraga Y."/>
            <person name="Ochi K."/>
        </authorList>
    </citation>
    <scope>NUCLEOTIDE SEQUENCE [LARGE SCALE GENOMIC DNA]</scope>
    <source>
        <strain evidence="2 3">T-3040</strain>
    </source>
</reference>
<name>A0A2R5F364_9BACL</name>
<dbReference type="RefSeq" id="WP_108994841.1">
    <property type="nucleotide sequence ID" value="NZ_BDQX01000315.1"/>
</dbReference>
<accession>A0A2R5F364</accession>
<dbReference type="CDD" id="cd00229">
    <property type="entry name" value="SGNH_hydrolase"/>
    <property type="match status" value="1"/>
</dbReference>
<dbReference type="InterPro" id="IPR013830">
    <property type="entry name" value="SGNH_hydro"/>
</dbReference>
<dbReference type="Pfam" id="PF13472">
    <property type="entry name" value="Lipase_GDSL_2"/>
    <property type="match status" value="1"/>
</dbReference>
<dbReference type="EMBL" id="BDQX01000315">
    <property type="protein sequence ID" value="GBG10324.1"/>
    <property type="molecule type" value="Genomic_DNA"/>
</dbReference>
<protein>
    <recommendedName>
        <fullName evidence="1">SGNH hydrolase-type esterase domain-containing protein</fullName>
    </recommendedName>
</protein>
<gene>
    <name evidence="2" type="ORF">PAT3040_05053</name>
</gene>
<evidence type="ECO:0000259" key="1">
    <source>
        <dbReference type="Pfam" id="PF13472"/>
    </source>
</evidence>
<keyword evidence="3" id="KW-1185">Reference proteome</keyword>
<dbReference type="AlphaFoldDB" id="A0A2R5F364"/>
<dbReference type="SUPFAM" id="SSF52266">
    <property type="entry name" value="SGNH hydrolase"/>
    <property type="match status" value="1"/>
</dbReference>
<proteinExistence type="predicted"/>
<dbReference type="InterPro" id="IPR036514">
    <property type="entry name" value="SGNH_hydro_sf"/>
</dbReference>
<evidence type="ECO:0000313" key="3">
    <source>
        <dbReference type="Proteomes" id="UP000245202"/>
    </source>
</evidence>
<sequence length="206" mass="23819">MRSLFVIGDSISIQYGPHLKRMVEGAYRYDRKRGEQEALADLDRPAGANGGDSSLVLEYLQKEDEKGARYDLLLLNCGLHDIKTDMSTHSIQITAEQYRTNLEEILALTSRMAKETVWVRTTDVVDRIHNERSQLFFRYHRDVVAYNEIADQVFGQRDVPILDLYRFSRIFGESAYNDHVHFTEEVRRLQAAYIAGFLDSHLKEGD</sequence>
<evidence type="ECO:0000313" key="2">
    <source>
        <dbReference type="EMBL" id="GBG10324.1"/>
    </source>
</evidence>
<comment type="caution">
    <text evidence="2">The sequence shown here is derived from an EMBL/GenBank/DDBJ whole genome shotgun (WGS) entry which is preliminary data.</text>
</comment>
<organism evidence="2 3">
    <name type="scientific">Paenibacillus agaridevorans</name>
    <dbReference type="NCBI Taxonomy" id="171404"/>
    <lineage>
        <taxon>Bacteria</taxon>
        <taxon>Bacillati</taxon>
        <taxon>Bacillota</taxon>
        <taxon>Bacilli</taxon>
        <taxon>Bacillales</taxon>
        <taxon>Paenibacillaceae</taxon>
        <taxon>Paenibacillus</taxon>
    </lineage>
</organism>
<dbReference type="Proteomes" id="UP000245202">
    <property type="component" value="Unassembled WGS sequence"/>
</dbReference>
<feature type="domain" description="SGNH hydrolase-type esterase" evidence="1">
    <location>
        <begin position="6"/>
        <end position="185"/>
    </location>
</feature>
<dbReference type="Gene3D" id="3.40.50.1110">
    <property type="entry name" value="SGNH hydrolase"/>
    <property type="match status" value="1"/>
</dbReference>